<feature type="domain" description="Cadherin" evidence="18">
    <location>
        <begin position="67"/>
        <end position="147"/>
    </location>
</feature>
<evidence type="ECO:0000256" key="5">
    <source>
        <dbReference type="ARBA" id="ARBA00022723"/>
    </source>
</evidence>
<dbReference type="GO" id="GO:0034332">
    <property type="term" value="P:adherens junction organization"/>
    <property type="evidence" value="ECO:0007669"/>
    <property type="project" value="TreeGrafter"/>
</dbReference>
<dbReference type="FunFam" id="2.60.40.60:FF:000009">
    <property type="entry name" value="Cadherin 24"/>
    <property type="match status" value="1"/>
</dbReference>
<evidence type="ECO:0000256" key="9">
    <source>
        <dbReference type="ARBA" id="ARBA00022889"/>
    </source>
</evidence>
<comment type="subcellular location">
    <subcellularLocation>
        <location evidence="2">Cell junction</location>
        <location evidence="2">Adherens junction</location>
    </subcellularLocation>
    <subcellularLocation>
        <location evidence="1 15">Cell membrane</location>
        <topology evidence="1 15">Single-pass type I membrane protein</topology>
    </subcellularLocation>
</comment>
<dbReference type="PANTHER" id="PTHR24027">
    <property type="entry name" value="CADHERIN-23"/>
    <property type="match status" value="1"/>
</dbReference>
<evidence type="ECO:0000256" key="6">
    <source>
        <dbReference type="ARBA" id="ARBA00022729"/>
    </source>
</evidence>
<evidence type="ECO:0000256" key="10">
    <source>
        <dbReference type="ARBA" id="ARBA00022949"/>
    </source>
</evidence>
<reference evidence="19" key="1">
    <citation type="submission" date="2025-08" db="UniProtKB">
        <authorList>
            <consortium name="Ensembl"/>
        </authorList>
    </citation>
    <scope>IDENTIFICATION</scope>
</reference>
<evidence type="ECO:0000313" key="19">
    <source>
        <dbReference type="Ensembl" id="ENSDLAP00005000084.1"/>
    </source>
</evidence>
<dbReference type="GO" id="GO:0000902">
    <property type="term" value="P:cell morphogenesis"/>
    <property type="evidence" value="ECO:0007669"/>
    <property type="project" value="TreeGrafter"/>
</dbReference>
<dbReference type="GO" id="GO:0045296">
    <property type="term" value="F:cadherin binding"/>
    <property type="evidence" value="ECO:0007669"/>
    <property type="project" value="TreeGrafter"/>
</dbReference>
<evidence type="ECO:0000256" key="14">
    <source>
        <dbReference type="PROSITE-ProRule" id="PRU00043"/>
    </source>
</evidence>
<sequence length="777" mass="86142">MCQEIHKLPFYSIWTSLLYPVNGEGAEAAIRGEKLLKRVRRGWMWNQFFLQEEYTGSDYQYIGKLQSDQDHGNGLVKYVLSGEGAGTIFVIDENNGDLHATRRLDREEKAFYILKATVVNKRTGQKLEPETDFTVKLHDINDNEPHFSKEVYTGSVPERSDIGTSVMQVTATDADDSMYGSSAKLVYSISQGHPYFSVDPNTGVIRTALGPGDMDREQREHYQVVIEAKDMAGQRGGLTGTTVVNITLTDVNDNPPRFTQSIYQFRVPESSKSGTPVGRIKATDRDIGKNAEMYFTIVSGDGMDMFDISTDRDTQEGVITVSKPLDYEKKQSYTVEIQVQNTQLDPRFMSAGSKDMATVRIGVEDVDEPPLFDKASYLMEVKEDAAVGVAVGSVSAMDPDGARSIVKYSIDRRTDMDRLFNVYPGNGSVFLLRSLDREESAWHNISIIATEFNNPRQTSHVPVYIRLLDINDNAPTFATVYETFVCERTKASQRIQTVSAVDADEPSTGHKFFFSLAPEGSHRSNFTVRDNGDNTAGILTRRASYSRLHQSVYLVPVVITDGDYPMQSSTGTLTVRVCTCDRDGNMELCNPEALSSAPGLSTGALIAILLCAIILLMIVVLFTALKRQRKQEPLIISKEDVRDNVVSYNDEGGGEEDTQAFDIGALRHPDAAAALEESAKQRRDIIPTDTFIAARDNGDVREFINQRVLENDCNPTAPPYDSLATYAYEGAGSVAESLSSLGSASSEAEQDYHYLSDWGPRFRKLADLYGAEDSDFS</sequence>
<evidence type="ECO:0000256" key="1">
    <source>
        <dbReference type="ARBA" id="ARBA00004251"/>
    </source>
</evidence>
<dbReference type="Ensembl" id="ENSDLAT00005000090.2">
    <property type="protein sequence ID" value="ENSDLAP00005000084.1"/>
    <property type="gene ID" value="ENSDLAG00005000039.2"/>
</dbReference>
<dbReference type="GO" id="GO:0016339">
    <property type="term" value="P:calcium-dependent cell-cell adhesion via plasma membrane cell adhesion molecules"/>
    <property type="evidence" value="ECO:0007669"/>
    <property type="project" value="TreeGrafter"/>
</dbReference>
<dbReference type="InterPro" id="IPR000233">
    <property type="entry name" value="Cadherin_Y-type_LIR"/>
</dbReference>
<keyword evidence="11 17" id="KW-1133">Transmembrane helix</keyword>
<dbReference type="Gene3D" id="2.60.40.60">
    <property type="entry name" value="Cadherins"/>
    <property type="match status" value="5"/>
</dbReference>
<feature type="transmembrane region" description="Helical" evidence="17">
    <location>
        <begin position="604"/>
        <end position="625"/>
    </location>
</feature>
<dbReference type="GeneTree" id="ENSGT00940000154673"/>
<dbReference type="InterPro" id="IPR002126">
    <property type="entry name" value="Cadherin-like_dom"/>
</dbReference>
<keyword evidence="12 17" id="KW-0472">Membrane</keyword>
<dbReference type="FunFam" id="2.60.40.60:FF:000017">
    <property type="entry name" value="Cadherin 24"/>
    <property type="match status" value="1"/>
</dbReference>
<evidence type="ECO:0000313" key="20">
    <source>
        <dbReference type="Proteomes" id="UP000694389"/>
    </source>
</evidence>
<accession>A0A8C4DDE2</accession>
<keyword evidence="13" id="KW-0325">Glycoprotein</keyword>
<dbReference type="FunFam" id="4.10.900.10:FF:000001">
    <property type="entry name" value="Cadherin 2"/>
    <property type="match status" value="1"/>
</dbReference>
<dbReference type="PROSITE" id="PS50268">
    <property type="entry name" value="CADHERIN_2"/>
    <property type="match status" value="5"/>
</dbReference>
<keyword evidence="5" id="KW-0479">Metal-binding</keyword>
<feature type="domain" description="Cadherin" evidence="18">
    <location>
        <begin position="259"/>
        <end position="372"/>
    </location>
</feature>
<comment type="function">
    <text evidence="16">Cadherins are calcium-dependent cell adhesion proteins.</text>
</comment>
<evidence type="ECO:0000256" key="8">
    <source>
        <dbReference type="ARBA" id="ARBA00022837"/>
    </source>
</evidence>
<dbReference type="InterPro" id="IPR020894">
    <property type="entry name" value="Cadherin_CS"/>
</dbReference>
<dbReference type="GO" id="GO:0016342">
    <property type="term" value="C:catenin complex"/>
    <property type="evidence" value="ECO:0007669"/>
    <property type="project" value="TreeGrafter"/>
</dbReference>
<feature type="domain" description="Cadherin" evidence="18">
    <location>
        <begin position="477"/>
        <end position="593"/>
    </location>
</feature>
<dbReference type="GO" id="GO:0099560">
    <property type="term" value="P:synaptic membrane adhesion"/>
    <property type="evidence" value="ECO:0007669"/>
    <property type="project" value="TreeGrafter"/>
</dbReference>
<keyword evidence="20" id="KW-1185">Reference proteome</keyword>
<dbReference type="GO" id="GO:0016477">
    <property type="term" value="P:cell migration"/>
    <property type="evidence" value="ECO:0007669"/>
    <property type="project" value="TreeGrafter"/>
</dbReference>
<evidence type="ECO:0000256" key="11">
    <source>
        <dbReference type="ARBA" id="ARBA00022989"/>
    </source>
</evidence>
<feature type="domain" description="Cadherin" evidence="18">
    <location>
        <begin position="373"/>
        <end position="477"/>
    </location>
</feature>
<evidence type="ECO:0000256" key="2">
    <source>
        <dbReference type="ARBA" id="ARBA00004536"/>
    </source>
</evidence>
<dbReference type="SMART" id="SM00112">
    <property type="entry name" value="CA"/>
    <property type="match status" value="5"/>
</dbReference>
<protein>
    <submittedName>
        <fullName evidence="19">Cadherin 6</fullName>
    </submittedName>
</protein>
<evidence type="ECO:0000256" key="16">
    <source>
        <dbReference type="RuleBase" id="RU004357"/>
    </source>
</evidence>
<organism evidence="19 20">
    <name type="scientific">Dicentrarchus labrax</name>
    <name type="common">European seabass</name>
    <name type="synonym">Morone labrax</name>
    <dbReference type="NCBI Taxonomy" id="13489"/>
    <lineage>
        <taxon>Eukaryota</taxon>
        <taxon>Metazoa</taxon>
        <taxon>Chordata</taxon>
        <taxon>Craniata</taxon>
        <taxon>Vertebrata</taxon>
        <taxon>Euteleostomi</taxon>
        <taxon>Actinopterygii</taxon>
        <taxon>Neopterygii</taxon>
        <taxon>Teleostei</taxon>
        <taxon>Neoteleostei</taxon>
        <taxon>Acanthomorphata</taxon>
        <taxon>Eupercaria</taxon>
        <taxon>Moronidae</taxon>
        <taxon>Dicentrarchus</taxon>
    </lineage>
</organism>
<dbReference type="InterPro" id="IPR027397">
    <property type="entry name" value="Catenin-bd_sf"/>
</dbReference>
<dbReference type="PROSITE" id="PS00232">
    <property type="entry name" value="CADHERIN_1"/>
    <property type="match status" value="2"/>
</dbReference>
<keyword evidence="10" id="KW-0965">Cell junction</keyword>
<dbReference type="GO" id="GO:0007043">
    <property type="term" value="P:cell-cell junction assembly"/>
    <property type="evidence" value="ECO:0007669"/>
    <property type="project" value="TreeGrafter"/>
</dbReference>
<dbReference type="Pfam" id="PF01049">
    <property type="entry name" value="CADH_Y-type_LIR"/>
    <property type="match status" value="1"/>
</dbReference>
<dbReference type="GO" id="GO:0044331">
    <property type="term" value="P:cell-cell adhesion mediated by cadherin"/>
    <property type="evidence" value="ECO:0007669"/>
    <property type="project" value="TreeGrafter"/>
</dbReference>
<feature type="domain" description="Cadherin" evidence="18">
    <location>
        <begin position="148"/>
        <end position="258"/>
    </location>
</feature>
<keyword evidence="6" id="KW-0732">Signal</keyword>
<proteinExistence type="predicted"/>
<evidence type="ECO:0000256" key="12">
    <source>
        <dbReference type="ARBA" id="ARBA00023136"/>
    </source>
</evidence>
<dbReference type="Pfam" id="PF00028">
    <property type="entry name" value="Cadherin"/>
    <property type="match status" value="5"/>
</dbReference>
<dbReference type="Gene3D" id="4.10.900.10">
    <property type="entry name" value="TCF3-CBD (Catenin binding domain)"/>
    <property type="match status" value="1"/>
</dbReference>
<dbReference type="PANTHER" id="PTHR24027:SF428">
    <property type="entry name" value="CADHERIN 6"/>
    <property type="match status" value="1"/>
</dbReference>
<evidence type="ECO:0000256" key="13">
    <source>
        <dbReference type="ARBA" id="ARBA00023180"/>
    </source>
</evidence>
<dbReference type="GO" id="GO:0005912">
    <property type="term" value="C:adherens junction"/>
    <property type="evidence" value="ECO:0007669"/>
    <property type="project" value="UniProtKB-SubCell"/>
</dbReference>
<dbReference type="PRINTS" id="PR00205">
    <property type="entry name" value="CADHERIN"/>
</dbReference>
<name>A0A8C4DDE2_DICLA</name>
<evidence type="ECO:0000259" key="18">
    <source>
        <dbReference type="PROSITE" id="PS50268"/>
    </source>
</evidence>
<dbReference type="Proteomes" id="UP000694389">
    <property type="component" value="Unassembled WGS sequence"/>
</dbReference>
<evidence type="ECO:0000256" key="17">
    <source>
        <dbReference type="SAM" id="Phobius"/>
    </source>
</evidence>
<keyword evidence="3" id="KW-1003">Cell membrane</keyword>
<dbReference type="FunFam" id="2.60.40.60:FF:000008">
    <property type="entry name" value="Cadherin 24"/>
    <property type="match status" value="1"/>
</dbReference>
<evidence type="ECO:0000256" key="15">
    <source>
        <dbReference type="RuleBase" id="RU003318"/>
    </source>
</evidence>
<keyword evidence="9 15" id="KW-0130">Cell adhesion</keyword>
<dbReference type="GO" id="GO:0005509">
    <property type="term" value="F:calcium ion binding"/>
    <property type="evidence" value="ECO:0007669"/>
    <property type="project" value="UniProtKB-UniRule"/>
</dbReference>
<dbReference type="InterPro" id="IPR039808">
    <property type="entry name" value="Cadherin"/>
</dbReference>
<dbReference type="AlphaFoldDB" id="A0A8C4DDE2"/>
<dbReference type="GO" id="GO:0008013">
    <property type="term" value="F:beta-catenin binding"/>
    <property type="evidence" value="ECO:0007669"/>
    <property type="project" value="TreeGrafter"/>
</dbReference>
<dbReference type="GO" id="GO:0007156">
    <property type="term" value="P:homophilic cell adhesion via plasma membrane adhesion molecules"/>
    <property type="evidence" value="ECO:0007669"/>
    <property type="project" value="InterPro"/>
</dbReference>
<reference evidence="19" key="2">
    <citation type="submission" date="2025-09" db="UniProtKB">
        <authorList>
            <consortium name="Ensembl"/>
        </authorList>
    </citation>
    <scope>IDENTIFICATION</scope>
</reference>
<keyword evidence="4 15" id="KW-0812">Transmembrane</keyword>
<evidence type="ECO:0000256" key="3">
    <source>
        <dbReference type="ARBA" id="ARBA00022475"/>
    </source>
</evidence>
<dbReference type="SUPFAM" id="SSF49313">
    <property type="entry name" value="Cadherin-like"/>
    <property type="match status" value="5"/>
</dbReference>
<keyword evidence="8 14" id="KW-0106">Calcium</keyword>
<evidence type="ECO:0000256" key="7">
    <source>
        <dbReference type="ARBA" id="ARBA00022737"/>
    </source>
</evidence>
<evidence type="ECO:0000256" key="4">
    <source>
        <dbReference type="ARBA" id="ARBA00022692"/>
    </source>
</evidence>
<keyword evidence="7" id="KW-0677">Repeat</keyword>
<gene>
    <name evidence="19" type="primary">LOC127369758</name>
</gene>
<dbReference type="InterPro" id="IPR015919">
    <property type="entry name" value="Cadherin-like_sf"/>
</dbReference>
<dbReference type="FunFam" id="2.60.40.60:FF:000012">
    <property type="entry name" value="Cadherin 24"/>
    <property type="match status" value="1"/>
</dbReference>
<dbReference type="GO" id="GO:0002009">
    <property type="term" value="P:morphogenesis of an epithelium"/>
    <property type="evidence" value="ECO:0007669"/>
    <property type="project" value="UniProtKB-ARBA"/>
</dbReference>
<dbReference type="FunFam" id="2.60.40.60:FF:000014">
    <property type="entry name" value="Cadherin 8"/>
    <property type="match status" value="1"/>
</dbReference>
<dbReference type="CDD" id="cd11304">
    <property type="entry name" value="Cadherin_repeat"/>
    <property type="match status" value="5"/>
</dbReference>